<feature type="compositionally biased region" description="Basic and acidic residues" evidence="1">
    <location>
        <begin position="81"/>
        <end position="92"/>
    </location>
</feature>
<dbReference type="Proteomes" id="UP000039324">
    <property type="component" value="Unassembled WGS sequence"/>
</dbReference>
<sequence>MSSSSMSSQSPAANFEHSFPPLRPQHSSAAPDVPELAGPSQQPKSTTSKFGGLLNAVFGGISSSSAPASNGIEPASTPSLDEARRMQAQAERRHTIEEQYLVAVQQATEAAEQPVTGPIQQRRSPRSPRKRSATRVSPRDTAAIAMEGPGSPNSRPSNQQAQPRPRYCITIVAAVIAVAVVAIALIIWQTAGSKGSGPAGTNGGGPTQGDTWPGQVGFQPLQQPCAYYTVSNPTDKVPTSWQLRIPTTTTCDLANTWGGSKHTMDGNTIVITPGPNDIKPSGQTVVTGGFCGNNCQLAIDTNAATVTFTQ</sequence>
<evidence type="ECO:0000313" key="3">
    <source>
        <dbReference type="EMBL" id="CEO97841.1"/>
    </source>
</evidence>
<dbReference type="Gene3D" id="2.60.40.290">
    <property type="match status" value="1"/>
</dbReference>
<dbReference type="InterPro" id="IPR012291">
    <property type="entry name" value="CBM2_carb-bd_dom_sf"/>
</dbReference>
<keyword evidence="2" id="KW-0472">Membrane</keyword>
<feature type="compositionally biased region" description="Polar residues" evidence="1">
    <location>
        <begin position="151"/>
        <end position="161"/>
    </location>
</feature>
<dbReference type="Proteomes" id="UP000290189">
    <property type="component" value="Unassembled WGS sequence"/>
</dbReference>
<reference evidence="4 6" key="2">
    <citation type="submission" date="2018-03" db="EMBL/GenBank/DDBJ databases">
        <authorList>
            <person name="Fogelqvist J."/>
        </authorList>
    </citation>
    <scope>NUCLEOTIDE SEQUENCE [LARGE SCALE GENOMIC DNA]</scope>
</reference>
<feature type="region of interest" description="Disordered" evidence="1">
    <location>
        <begin position="1"/>
        <end position="92"/>
    </location>
</feature>
<keyword evidence="5" id="KW-1185">Reference proteome</keyword>
<dbReference type="GO" id="GO:0030247">
    <property type="term" value="F:polysaccharide binding"/>
    <property type="evidence" value="ECO:0007669"/>
    <property type="project" value="InterPro"/>
</dbReference>
<accession>A0A0G4IRW0</accession>
<proteinExistence type="predicted"/>
<evidence type="ECO:0000313" key="4">
    <source>
        <dbReference type="EMBL" id="SPQ98061.1"/>
    </source>
</evidence>
<dbReference type="EMBL" id="CDSF01000081">
    <property type="protein sequence ID" value="CEO97841.1"/>
    <property type="molecule type" value="Genomic_DNA"/>
</dbReference>
<gene>
    <name evidence="3" type="ORF">PBRA_005955</name>
    <name evidence="4" type="ORF">PLBR_LOCUS5276</name>
</gene>
<reference evidence="3 5" key="1">
    <citation type="submission" date="2015-02" db="EMBL/GenBank/DDBJ databases">
        <authorList>
            <person name="Chooi Y.-H."/>
        </authorList>
    </citation>
    <scope>NUCLEOTIDE SEQUENCE [LARGE SCALE GENOMIC DNA]</scope>
    <source>
        <strain evidence="3">E3</strain>
    </source>
</reference>
<feature type="compositionally biased region" description="Polar residues" evidence="1">
    <location>
        <begin position="39"/>
        <end position="49"/>
    </location>
</feature>
<keyword evidence="4" id="KW-0496">Mitochondrion</keyword>
<dbReference type="EMBL" id="OVEO01000009">
    <property type="protein sequence ID" value="SPQ98061.1"/>
    <property type="molecule type" value="Genomic_DNA"/>
</dbReference>
<keyword evidence="2" id="KW-1133">Transmembrane helix</keyword>
<feature type="region of interest" description="Disordered" evidence="1">
    <location>
        <begin position="109"/>
        <end position="161"/>
    </location>
</feature>
<protein>
    <recommendedName>
        <fullName evidence="7">CBM2 domain-containing protein</fullName>
    </recommendedName>
</protein>
<evidence type="ECO:0000256" key="1">
    <source>
        <dbReference type="SAM" id="MobiDB-lite"/>
    </source>
</evidence>
<feature type="compositionally biased region" description="Basic residues" evidence="1">
    <location>
        <begin position="123"/>
        <end position="133"/>
    </location>
</feature>
<evidence type="ECO:0000256" key="2">
    <source>
        <dbReference type="SAM" id="Phobius"/>
    </source>
</evidence>
<evidence type="ECO:0008006" key="7">
    <source>
        <dbReference type="Google" id="ProtNLM"/>
    </source>
</evidence>
<organism evidence="3 5">
    <name type="scientific">Plasmodiophora brassicae</name>
    <name type="common">Clubroot disease agent</name>
    <dbReference type="NCBI Taxonomy" id="37360"/>
    <lineage>
        <taxon>Eukaryota</taxon>
        <taxon>Sar</taxon>
        <taxon>Rhizaria</taxon>
        <taxon>Endomyxa</taxon>
        <taxon>Phytomyxea</taxon>
        <taxon>Plasmodiophorida</taxon>
        <taxon>Plasmodiophoridae</taxon>
        <taxon>Plasmodiophora</taxon>
    </lineage>
</organism>
<dbReference type="GO" id="GO:0004553">
    <property type="term" value="F:hydrolase activity, hydrolyzing O-glycosyl compounds"/>
    <property type="evidence" value="ECO:0007669"/>
    <property type="project" value="InterPro"/>
</dbReference>
<keyword evidence="2" id="KW-0812">Transmembrane</keyword>
<evidence type="ECO:0000313" key="5">
    <source>
        <dbReference type="Proteomes" id="UP000039324"/>
    </source>
</evidence>
<feature type="transmembrane region" description="Helical" evidence="2">
    <location>
        <begin position="167"/>
        <end position="188"/>
    </location>
</feature>
<geneLocation type="mitochondrion" evidence="4"/>
<name>A0A0G4IRW0_PLABS</name>
<feature type="compositionally biased region" description="Low complexity" evidence="1">
    <location>
        <begin position="1"/>
        <end position="10"/>
    </location>
</feature>
<evidence type="ECO:0000313" key="6">
    <source>
        <dbReference type="Proteomes" id="UP000290189"/>
    </source>
</evidence>
<dbReference type="AlphaFoldDB" id="A0A0G4IRW0"/>